<name>A0A8H6CD47_9LECA</name>
<reference evidence="2 3" key="1">
    <citation type="journal article" date="2020" name="Genomics">
        <title>Complete, high-quality genomes from long-read metagenomic sequencing of two wolf lichen thalli reveals enigmatic genome architecture.</title>
        <authorList>
            <person name="McKenzie S.K."/>
            <person name="Walston R.F."/>
            <person name="Allen J.L."/>
        </authorList>
    </citation>
    <scope>NUCLEOTIDE SEQUENCE [LARGE SCALE GENOMIC DNA]</scope>
    <source>
        <strain evidence="2">WasteWater1</strain>
    </source>
</reference>
<keyword evidence="1" id="KW-1133">Transmembrane helix</keyword>
<sequence length="146" mass="16149">MTTPTTNVDLRASQQDVPLKAIIPFVLLPLIAVICRFIARGIQKPKFEFDDYNGLAALSFTLGCFTLSMEMTHLGSGEHLAAVPLGNIPQYSKPLHKGKPKTDKRIRGYRDAETNREQSCVCGWAEDGDSILFDPRAGWKRVRSGG</sequence>
<dbReference type="EMBL" id="JACCJB010000014">
    <property type="protein sequence ID" value="KAF6221200.1"/>
    <property type="molecule type" value="Genomic_DNA"/>
</dbReference>
<keyword evidence="1" id="KW-0812">Transmembrane</keyword>
<protein>
    <submittedName>
        <fullName evidence="2">Uncharacterized protein</fullName>
    </submittedName>
</protein>
<evidence type="ECO:0000256" key="1">
    <source>
        <dbReference type="SAM" id="Phobius"/>
    </source>
</evidence>
<proteinExistence type="predicted"/>
<dbReference type="Proteomes" id="UP000593566">
    <property type="component" value="Unassembled WGS sequence"/>
</dbReference>
<dbReference type="RefSeq" id="XP_037150635.1">
    <property type="nucleotide sequence ID" value="XM_037292982.1"/>
</dbReference>
<organism evidence="2 3">
    <name type="scientific">Letharia lupina</name>
    <dbReference type="NCBI Taxonomy" id="560253"/>
    <lineage>
        <taxon>Eukaryota</taxon>
        <taxon>Fungi</taxon>
        <taxon>Dikarya</taxon>
        <taxon>Ascomycota</taxon>
        <taxon>Pezizomycotina</taxon>
        <taxon>Lecanoromycetes</taxon>
        <taxon>OSLEUM clade</taxon>
        <taxon>Lecanoromycetidae</taxon>
        <taxon>Lecanorales</taxon>
        <taxon>Lecanorineae</taxon>
        <taxon>Parmeliaceae</taxon>
        <taxon>Letharia</taxon>
    </lineage>
</organism>
<keyword evidence="1" id="KW-0472">Membrane</keyword>
<evidence type="ECO:0000313" key="3">
    <source>
        <dbReference type="Proteomes" id="UP000593566"/>
    </source>
</evidence>
<feature type="transmembrane region" description="Helical" evidence="1">
    <location>
        <begin position="21"/>
        <end position="39"/>
    </location>
</feature>
<dbReference type="AlphaFoldDB" id="A0A8H6CD47"/>
<dbReference type="GeneID" id="59330469"/>
<gene>
    <name evidence="2" type="ORF">HO133_002055</name>
</gene>
<evidence type="ECO:0000313" key="2">
    <source>
        <dbReference type="EMBL" id="KAF6221200.1"/>
    </source>
</evidence>
<accession>A0A8H6CD47</accession>
<comment type="caution">
    <text evidence="2">The sequence shown here is derived from an EMBL/GenBank/DDBJ whole genome shotgun (WGS) entry which is preliminary data.</text>
</comment>
<keyword evidence="3" id="KW-1185">Reference proteome</keyword>